<proteinExistence type="predicted"/>
<protein>
    <submittedName>
        <fullName evidence="2">Uncharacterized protein</fullName>
    </submittedName>
</protein>
<evidence type="ECO:0000313" key="3">
    <source>
        <dbReference type="Proteomes" id="UP001431783"/>
    </source>
</evidence>
<accession>A0AAW1TQX2</accession>
<dbReference type="AlphaFoldDB" id="A0AAW1TQX2"/>
<evidence type="ECO:0000256" key="1">
    <source>
        <dbReference type="SAM" id="SignalP"/>
    </source>
</evidence>
<sequence length="107" mass="12224">MFKITICLALLVALTSASSSQLRVRRQLHLDYKLLDYKEVLIHTIRTNTILTTRITLTKINTINLDDTQARTSILDKMILLVRLGSTLKDNLTSEITHPEKMITCIE</sequence>
<gene>
    <name evidence="2" type="ORF">WA026_002280</name>
</gene>
<keyword evidence="3" id="KW-1185">Reference proteome</keyword>
<dbReference type="Proteomes" id="UP001431783">
    <property type="component" value="Unassembled WGS sequence"/>
</dbReference>
<evidence type="ECO:0000313" key="2">
    <source>
        <dbReference type="EMBL" id="KAK9873927.1"/>
    </source>
</evidence>
<keyword evidence="1" id="KW-0732">Signal</keyword>
<comment type="caution">
    <text evidence="2">The sequence shown here is derived from an EMBL/GenBank/DDBJ whole genome shotgun (WGS) entry which is preliminary data.</text>
</comment>
<reference evidence="2 3" key="1">
    <citation type="submission" date="2023-03" db="EMBL/GenBank/DDBJ databases">
        <title>Genome insight into feeding habits of ladybird beetles.</title>
        <authorList>
            <person name="Li H.-S."/>
            <person name="Huang Y.-H."/>
            <person name="Pang H."/>
        </authorList>
    </citation>
    <scope>NUCLEOTIDE SEQUENCE [LARGE SCALE GENOMIC DNA]</scope>
    <source>
        <strain evidence="2">SYSU_2023b</strain>
        <tissue evidence="2">Whole body</tissue>
    </source>
</reference>
<dbReference type="EMBL" id="JARQZJ010000031">
    <property type="protein sequence ID" value="KAK9873927.1"/>
    <property type="molecule type" value="Genomic_DNA"/>
</dbReference>
<feature type="chain" id="PRO_5043889723" evidence="1">
    <location>
        <begin position="20"/>
        <end position="107"/>
    </location>
</feature>
<feature type="signal peptide" evidence="1">
    <location>
        <begin position="1"/>
        <end position="19"/>
    </location>
</feature>
<name>A0AAW1TQX2_9CUCU</name>
<organism evidence="2 3">
    <name type="scientific">Henosepilachna vigintioctopunctata</name>
    <dbReference type="NCBI Taxonomy" id="420089"/>
    <lineage>
        <taxon>Eukaryota</taxon>
        <taxon>Metazoa</taxon>
        <taxon>Ecdysozoa</taxon>
        <taxon>Arthropoda</taxon>
        <taxon>Hexapoda</taxon>
        <taxon>Insecta</taxon>
        <taxon>Pterygota</taxon>
        <taxon>Neoptera</taxon>
        <taxon>Endopterygota</taxon>
        <taxon>Coleoptera</taxon>
        <taxon>Polyphaga</taxon>
        <taxon>Cucujiformia</taxon>
        <taxon>Coccinelloidea</taxon>
        <taxon>Coccinellidae</taxon>
        <taxon>Epilachninae</taxon>
        <taxon>Epilachnini</taxon>
        <taxon>Henosepilachna</taxon>
    </lineage>
</organism>